<dbReference type="PROSITE" id="PS50927">
    <property type="entry name" value="BULB_LECTIN"/>
    <property type="match status" value="1"/>
</dbReference>
<dbReference type="Gene3D" id="2.90.10.10">
    <property type="entry name" value="Bulb-type lectin domain"/>
    <property type="match status" value="1"/>
</dbReference>
<reference evidence="3" key="1">
    <citation type="submission" date="2025-08" db="UniProtKB">
        <authorList>
            <consortium name="RefSeq"/>
        </authorList>
    </citation>
    <scope>IDENTIFICATION</scope>
</reference>
<dbReference type="AlphaFoldDB" id="A0AB40D639"/>
<dbReference type="Proteomes" id="UP001515500">
    <property type="component" value="Chromosome 18"/>
</dbReference>
<name>A0AB40D639_DIOCR</name>
<protein>
    <submittedName>
        <fullName evidence="3">Mannose-specific lectin-like</fullName>
    </submittedName>
</protein>
<dbReference type="SMART" id="SM00108">
    <property type="entry name" value="B_lectin"/>
    <property type="match status" value="1"/>
</dbReference>
<dbReference type="GO" id="GO:0051707">
    <property type="term" value="P:response to other organism"/>
    <property type="evidence" value="ECO:0007669"/>
    <property type="project" value="UniProtKB-ARBA"/>
</dbReference>
<keyword evidence="2" id="KW-1185">Reference proteome</keyword>
<evidence type="ECO:0000313" key="2">
    <source>
        <dbReference type="Proteomes" id="UP001515500"/>
    </source>
</evidence>
<dbReference type="RefSeq" id="XP_039145728.1">
    <property type="nucleotide sequence ID" value="XM_039289794.1"/>
</dbReference>
<dbReference type="InterPro" id="IPR001480">
    <property type="entry name" value="Bulb-type_lectin_dom"/>
</dbReference>
<evidence type="ECO:0000259" key="1">
    <source>
        <dbReference type="PROSITE" id="PS50927"/>
    </source>
</evidence>
<dbReference type="GeneID" id="120282965"/>
<dbReference type="CDD" id="cd00028">
    <property type="entry name" value="B_lectin"/>
    <property type="match status" value="1"/>
</dbReference>
<proteinExistence type="predicted"/>
<sequence>MHSSLLLHNGYPKSICFPLPRPHPAPCGGSSLLYGRRLYPGEALGPGRSLINGNYTLVMQTDCDLVLYNVCDPIWSSNTSGMATNCYVTFATNGNLVIHSSDGNALWSNNKSGGQGNHVLVLHDDGNVVVYGRGRWHARTNLPAFRFPSAKQTTNEAEAAGVAMVINK</sequence>
<evidence type="ECO:0000313" key="3">
    <source>
        <dbReference type="RefSeq" id="XP_039145728.1"/>
    </source>
</evidence>
<feature type="domain" description="Bulb-type lectin" evidence="1">
    <location>
        <begin position="35"/>
        <end position="143"/>
    </location>
</feature>
<dbReference type="SUPFAM" id="SSF51110">
    <property type="entry name" value="alpha-D-mannose-specific plant lectins"/>
    <property type="match status" value="1"/>
</dbReference>
<dbReference type="InterPro" id="IPR036426">
    <property type="entry name" value="Bulb-type_lectin_dom_sf"/>
</dbReference>
<gene>
    <name evidence="3" type="primary">LOC120282965</name>
</gene>
<accession>A0AB40D639</accession>
<organism evidence="2 3">
    <name type="scientific">Dioscorea cayennensis subsp. rotundata</name>
    <name type="common">White Guinea yam</name>
    <name type="synonym">Dioscorea rotundata</name>
    <dbReference type="NCBI Taxonomy" id="55577"/>
    <lineage>
        <taxon>Eukaryota</taxon>
        <taxon>Viridiplantae</taxon>
        <taxon>Streptophyta</taxon>
        <taxon>Embryophyta</taxon>
        <taxon>Tracheophyta</taxon>
        <taxon>Spermatophyta</taxon>
        <taxon>Magnoliopsida</taxon>
        <taxon>Liliopsida</taxon>
        <taxon>Dioscoreales</taxon>
        <taxon>Dioscoreaceae</taxon>
        <taxon>Dioscorea</taxon>
    </lineage>
</organism>